<dbReference type="InterPro" id="IPR056840">
    <property type="entry name" value="HEAT_IPO9_central"/>
</dbReference>
<keyword evidence="4" id="KW-1185">Reference proteome</keyword>
<dbReference type="SUPFAM" id="SSF48371">
    <property type="entry name" value="ARM repeat"/>
    <property type="match status" value="1"/>
</dbReference>
<dbReference type="AlphaFoldDB" id="A0ABD1NN24"/>
<dbReference type="PANTHER" id="PTHR10997">
    <property type="entry name" value="IMPORTIN-7, 8, 11"/>
    <property type="match status" value="1"/>
</dbReference>
<dbReference type="InterPro" id="IPR011989">
    <property type="entry name" value="ARM-like"/>
</dbReference>
<dbReference type="PANTHER" id="PTHR10997:SF9">
    <property type="entry name" value="IMPORTIN-9"/>
    <property type="match status" value="1"/>
</dbReference>
<proteinExistence type="predicted"/>
<organism evidence="3 4">
    <name type="scientific">Flemingia macrophylla</name>
    <dbReference type="NCBI Taxonomy" id="520843"/>
    <lineage>
        <taxon>Eukaryota</taxon>
        <taxon>Viridiplantae</taxon>
        <taxon>Streptophyta</taxon>
        <taxon>Embryophyta</taxon>
        <taxon>Tracheophyta</taxon>
        <taxon>Spermatophyta</taxon>
        <taxon>Magnoliopsida</taxon>
        <taxon>eudicotyledons</taxon>
        <taxon>Gunneridae</taxon>
        <taxon>Pentapetalae</taxon>
        <taxon>rosids</taxon>
        <taxon>fabids</taxon>
        <taxon>Fabales</taxon>
        <taxon>Fabaceae</taxon>
        <taxon>Papilionoideae</taxon>
        <taxon>50 kb inversion clade</taxon>
        <taxon>NPAAA clade</taxon>
        <taxon>indigoferoid/millettioid clade</taxon>
        <taxon>Phaseoleae</taxon>
        <taxon>Flemingia</taxon>
    </lineage>
</organism>
<dbReference type="Proteomes" id="UP001603857">
    <property type="component" value="Unassembled WGS sequence"/>
</dbReference>
<protein>
    <recommendedName>
        <fullName evidence="2">Importin-9 central HEAT repeats domain-containing protein</fullName>
    </recommendedName>
</protein>
<sequence>MLLLALDDPHRKICTAIGMAVASIAVHDWPELWPDLLPFLLNLINNQTNLDGVHGAMRCLVLLSADLDDKMVPSLLPALFPSLLTIVSSPQIYDSYIRTKALSIVYSCTSMLGTMSGVYKAETGSLIIPFLKPWMDQFSSILKIPVQSENPDDWGIRMEVLKCLNQLIQNFSSLINKSEFEVILGPLWSTFVSSLRVYEQASIEGTEDSYEGRYDSDGSEKSLDSFVIQVVFRVISIFLHAFVYSNELLKNQMIEFVAVYCRRMMQLAGLFELMLTIVGNPRLGKVVVANVRELVYYTIAFLQMTEQQVHTWSVDANQFIADEEDTTYSCRISGVLLLEEVINSFDDGVLAIIDAAKQWFTESQMRKAAGNANWWRIREATLFALSSISEQLFEAEESGFETNSLKHLVGQIFTEASLIGLDYPFLCARLFTSVAKFSSLISSGMLEHFLYSAMKAITMDVPPPVKVGACRALSNLLPEAKNEIVQSQLLGLFSSLTDLLNHASDETLHMVLDTLLAAVKAGRESSTLVEQTISPIMLNVWASHVSDPFISIDALEVLEPQEQADGLVSGSLDLNAPSDVVKAIYDVSFIAVINIILQSDDHSEIQNATECLSAFIAGGRQEILAWGSDSGSTMRSLLDIASRLLDPNLESSGSLFVGSYILQLILHLPSQMAVHIRDLVVALVRRMQSAQIDSLKSSLLVVFARLVHMSVPNVGHFIDLLISIPAEGHDNSFVYVMSEWTMQQGDHPYTIIIVKGEIQGAYQIKVTTSALALLLTSRHNELPKTHVQGHLIKSGMGITTRSKAKSAPDQWVMLPLPTKVMSFHNPLNPVILQKLLSIEEHEAGHFSDEFLAWEKQDQLLLSWLQFSISCEVLTWVIGCGKEGEVMVARIRFILKFVTNLAMMHLSVIIDFSLITIPSSHLVSGYGVDSNPNVVGIPDWEHPIMLHPVKTLRRFPFTDPFLSISSTTPFPSPVSATIRSLSSALLLSSLLCFCFVPSSSSFPSTPTSSQKLRSTSQKLIVALLADALSEIREQVSAADEEDSDWEEVQADSAENDKEFLYSVSTSPGKATYEHLEAMAKIFNEDQDNQYEDDLISVADPLNQINLANYLADFFVSFSQSDRQLLDHISGNLTHSQRSAIQMVGESVYSSESYQFCFYFASAQR</sequence>
<keyword evidence="1" id="KW-0653">Protein transport</keyword>
<evidence type="ECO:0000259" key="2">
    <source>
        <dbReference type="Pfam" id="PF25018"/>
    </source>
</evidence>
<dbReference type="Pfam" id="PF25018">
    <property type="entry name" value="HEAT_IPO9_c"/>
    <property type="match status" value="1"/>
</dbReference>
<keyword evidence="1" id="KW-0813">Transport</keyword>
<evidence type="ECO:0000313" key="4">
    <source>
        <dbReference type="Proteomes" id="UP001603857"/>
    </source>
</evidence>
<dbReference type="GO" id="GO:0015031">
    <property type="term" value="P:protein transport"/>
    <property type="evidence" value="ECO:0007669"/>
    <property type="project" value="UniProtKB-KW"/>
</dbReference>
<comment type="caution">
    <text evidence="3">The sequence shown here is derived from an EMBL/GenBank/DDBJ whole genome shotgun (WGS) entry which is preliminary data.</text>
</comment>
<dbReference type="Gene3D" id="1.25.10.10">
    <property type="entry name" value="Leucine-rich Repeat Variant"/>
    <property type="match status" value="1"/>
</dbReference>
<reference evidence="3 4" key="1">
    <citation type="submission" date="2024-08" db="EMBL/GenBank/DDBJ databases">
        <title>Insights into the chromosomal genome structure of Flemingia macrophylla.</title>
        <authorList>
            <person name="Ding Y."/>
            <person name="Zhao Y."/>
            <person name="Bi W."/>
            <person name="Wu M."/>
            <person name="Zhao G."/>
            <person name="Gong Y."/>
            <person name="Li W."/>
            <person name="Zhang P."/>
        </authorList>
    </citation>
    <scope>NUCLEOTIDE SEQUENCE [LARGE SCALE GENOMIC DNA]</scope>
    <source>
        <strain evidence="3">DYQJB</strain>
        <tissue evidence="3">Leaf</tissue>
    </source>
</reference>
<name>A0ABD1NN24_9FABA</name>
<feature type="domain" description="Importin-9 central HEAT repeats" evidence="2">
    <location>
        <begin position="291"/>
        <end position="520"/>
    </location>
</feature>
<evidence type="ECO:0000256" key="1">
    <source>
        <dbReference type="ARBA" id="ARBA00022927"/>
    </source>
</evidence>
<evidence type="ECO:0000313" key="3">
    <source>
        <dbReference type="EMBL" id="KAL2349037.1"/>
    </source>
</evidence>
<dbReference type="InterPro" id="IPR016024">
    <property type="entry name" value="ARM-type_fold"/>
</dbReference>
<dbReference type="EMBL" id="JBGMDY010000001">
    <property type="protein sequence ID" value="KAL2349037.1"/>
    <property type="molecule type" value="Genomic_DNA"/>
</dbReference>
<gene>
    <name evidence="3" type="ORF">Fmac_003037</name>
</gene>
<accession>A0ABD1NN24</accession>